<feature type="compositionally biased region" description="Polar residues" evidence="4">
    <location>
        <begin position="302"/>
        <end position="330"/>
    </location>
</feature>
<dbReference type="GO" id="GO:0012505">
    <property type="term" value="C:endomembrane system"/>
    <property type="evidence" value="ECO:0007669"/>
    <property type="project" value="UniProtKB-SubCell"/>
</dbReference>
<dbReference type="Proteomes" id="UP000189580">
    <property type="component" value="Chromosome b"/>
</dbReference>
<dbReference type="PANTHER" id="PTHR45738">
    <property type="entry name" value="POLYPHOSPHOINOSITIDE PHOSPHATASE"/>
    <property type="match status" value="1"/>
</dbReference>
<evidence type="ECO:0000313" key="7">
    <source>
        <dbReference type="Proteomes" id="UP000189580"/>
    </source>
</evidence>
<dbReference type="OrthoDB" id="405996at2759"/>
<evidence type="ECO:0000256" key="1">
    <source>
        <dbReference type="ARBA" id="ARBA00004308"/>
    </source>
</evidence>
<dbReference type="GO" id="GO:0046856">
    <property type="term" value="P:phosphatidylinositol dephosphorylation"/>
    <property type="evidence" value="ECO:0007669"/>
    <property type="project" value="InterPro"/>
</dbReference>
<gene>
    <name evidence="6" type="primary">FIG4</name>
    <name evidence="6" type="ORF">AWJ20_3660</name>
</gene>
<dbReference type="KEGG" id="slb:AWJ20_3660"/>
<evidence type="ECO:0000256" key="2">
    <source>
        <dbReference type="ARBA" id="ARBA00022801"/>
    </source>
</evidence>
<dbReference type="InterPro" id="IPR043573">
    <property type="entry name" value="Fig4-like"/>
</dbReference>
<evidence type="ECO:0000259" key="5">
    <source>
        <dbReference type="PROSITE" id="PS50275"/>
    </source>
</evidence>
<dbReference type="RefSeq" id="XP_018738487.1">
    <property type="nucleotide sequence ID" value="XM_018880693.1"/>
</dbReference>
<feature type="domain" description="SAC" evidence="5">
    <location>
        <begin position="1"/>
        <end position="118"/>
    </location>
</feature>
<dbReference type="PROSITE" id="PS50275">
    <property type="entry name" value="SAC"/>
    <property type="match status" value="1"/>
</dbReference>
<keyword evidence="2" id="KW-0378">Hydrolase</keyword>
<keyword evidence="7" id="KW-1185">Reference proteome</keyword>
<proteinExistence type="predicted"/>
<reference evidence="6 7" key="1">
    <citation type="submission" date="2016-02" db="EMBL/GenBank/DDBJ databases">
        <title>Complete genome sequence and transcriptome regulation of the pentose utilising yeast Sugiyamaella lignohabitans.</title>
        <authorList>
            <person name="Bellasio M."/>
            <person name="Peymann A."/>
            <person name="Valli M."/>
            <person name="Sipitzky M."/>
            <person name="Graf A."/>
            <person name="Sauer M."/>
            <person name="Marx H."/>
            <person name="Mattanovich D."/>
        </authorList>
    </citation>
    <scope>NUCLEOTIDE SEQUENCE [LARGE SCALE GENOMIC DNA]</scope>
    <source>
        <strain evidence="6 7">CBS 10342</strain>
    </source>
</reference>
<dbReference type="EMBL" id="CP014503">
    <property type="protein sequence ID" value="ANB16010.1"/>
    <property type="molecule type" value="Genomic_DNA"/>
</dbReference>
<dbReference type="InterPro" id="IPR002013">
    <property type="entry name" value="SAC_dom"/>
</dbReference>
<name>A0A161HI94_9ASCO</name>
<protein>
    <submittedName>
        <fullName evidence="6">Phosphatidylinositol-3,5-bisphosphate 5-phosphatase</fullName>
    </submittedName>
</protein>
<evidence type="ECO:0000256" key="4">
    <source>
        <dbReference type="SAM" id="MobiDB-lite"/>
    </source>
</evidence>
<sequence length="535" mass="61903">MQYTSWDMSRASKSRDQEVIEFLENYAEKTLMTTGFFHNGKNLAWMKIQDGICRTNCIDCLDRTNAAQFVIGKKALGYQLYALGISNTVNIEYDSDVVNLLTEMYHDHGDTIALQYGGSHLVNTMETYRKINQWTSHSRDMIESIRRFYSNSFVDSQRQDAINLFLGNYVWREGQPTLWDLSTDYYLHNDVFGRKFRRSYLKWWTPSNLFTMHDRLNMKIDDIDIHNEEYEPLLPYRDFYDNYWNEYYRPRMLTSLKSTFAFNMNSTLRYLPTNGKLQDLQELAIGSSPFVSRKPLEGNHSAEFNNGKNKFKQSQGTSNPTKQIRSSGGPSSIRKEAMKRASMIYQTPALPKIISDRVFSGRVPDSVKREVEGDENSADLQPVQTNIQAVMEKPGSGPFPSFVDNPDCNVTYGNTDDVQKMAQQFLEPVVSSQQYQEYEQYVKNDLQFEMTPSGGGQKDSPHTHDRYFGFLVSPDEIVSNLQVATNDYKAYEYYYKLSRLDDDPSAGRMEMVEDSFGTEVHNAFAYQKWVSLDSL</sequence>
<dbReference type="PANTHER" id="PTHR45738:SF5">
    <property type="entry name" value="POLYPHOSPHOINOSITIDE PHOSPHATASE"/>
    <property type="match status" value="1"/>
</dbReference>
<dbReference type="GeneID" id="30035707"/>
<dbReference type="GO" id="GO:0043813">
    <property type="term" value="F:phosphatidylinositol-3,5-bisphosphate 5-phosphatase activity"/>
    <property type="evidence" value="ECO:0007669"/>
    <property type="project" value="InterPro"/>
</dbReference>
<keyword evidence="3" id="KW-0472">Membrane</keyword>
<dbReference type="AlphaFoldDB" id="A0A161HI94"/>
<comment type="subcellular location">
    <subcellularLocation>
        <location evidence="1">Endomembrane system</location>
    </subcellularLocation>
</comment>
<accession>A0A161HI94</accession>
<evidence type="ECO:0000256" key="3">
    <source>
        <dbReference type="ARBA" id="ARBA00023136"/>
    </source>
</evidence>
<evidence type="ECO:0000313" key="6">
    <source>
        <dbReference type="EMBL" id="ANB16010.1"/>
    </source>
</evidence>
<organism evidence="6 7">
    <name type="scientific">Sugiyamaella lignohabitans</name>
    <dbReference type="NCBI Taxonomy" id="796027"/>
    <lineage>
        <taxon>Eukaryota</taxon>
        <taxon>Fungi</taxon>
        <taxon>Dikarya</taxon>
        <taxon>Ascomycota</taxon>
        <taxon>Saccharomycotina</taxon>
        <taxon>Dipodascomycetes</taxon>
        <taxon>Dipodascales</taxon>
        <taxon>Trichomonascaceae</taxon>
        <taxon>Sugiyamaella</taxon>
    </lineage>
</organism>
<feature type="region of interest" description="Disordered" evidence="4">
    <location>
        <begin position="295"/>
        <end position="332"/>
    </location>
</feature>